<dbReference type="CDD" id="cd05233">
    <property type="entry name" value="SDR_c"/>
    <property type="match status" value="1"/>
</dbReference>
<reference evidence="2 4" key="1">
    <citation type="journal article" date="2017" name="Nature">
        <title>The sunflower genome provides insights into oil metabolism, flowering and Asterid evolution.</title>
        <authorList>
            <person name="Badouin H."/>
            <person name="Gouzy J."/>
            <person name="Grassa C.J."/>
            <person name="Murat F."/>
            <person name="Staton S.E."/>
            <person name="Cottret L."/>
            <person name="Lelandais-Briere C."/>
            <person name="Owens G.L."/>
            <person name="Carrere S."/>
            <person name="Mayjonade B."/>
            <person name="Legrand L."/>
            <person name="Gill N."/>
            <person name="Kane N.C."/>
            <person name="Bowers J.E."/>
            <person name="Hubner S."/>
            <person name="Bellec A."/>
            <person name="Berard A."/>
            <person name="Berges H."/>
            <person name="Blanchet N."/>
            <person name="Boniface M.C."/>
            <person name="Brunel D."/>
            <person name="Catrice O."/>
            <person name="Chaidir N."/>
            <person name="Claudel C."/>
            <person name="Donnadieu C."/>
            <person name="Faraut T."/>
            <person name="Fievet G."/>
            <person name="Helmstetter N."/>
            <person name="King M."/>
            <person name="Knapp S.J."/>
            <person name="Lai Z."/>
            <person name="Le Paslier M.C."/>
            <person name="Lippi Y."/>
            <person name="Lorenzon L."/>
            <person name="Mandel J.R."/>
            <person name="Marage G."/>
            <person name="Marchand G."/>
            <person name="Marquand E."/>
            <person name="Bret-Mestries E."/>
            <person name="Morien E."/>
            <person name="Nambeesan S."/>
            <person name="Nguyen T."/>
            <person name="Pegot-Espagnet P."/>
            <person name="Pouilly N."/>
            <person name="Raftis F."/>
            <person name="Sallet E."/>
            <person name="Schiex T."/>
            <person name="Thomas J."/>
            <person name="Vandecasteele C."/>
            <person name="Vares D."/>
            <person name="Vear F."/>
            <person name="Vautrin S."/>
            <person name="Crespi M."/>
            <person name="Mangin B."/>
            <person name="Burke J.M."/>
            <person name="Salse J."/>
            <person name="Munos S."/>
            <person name="Vincourt P."/>
            <person name="Rieseberg L.H."/>
            <person name="Langlade N.B."/>
        </authorList>
    </citation>
    <scope>NUCLEOTIDE SEQUENCE [LARGE SCALE GENOMIC DNA]</scope>
    <source>
        <strain evidence="4">cv. SF193</strain>
        <tissue evidence="2">Leaves</tissue>
    </source>
</reference>
<dbReference type="FunFam" id="3.40.50.720:FF:000084">
    <property type="entry name" value="Short-chain dehydrogenase reductase"/>
    <property type="match status" value="1"/>
</dbReference>
<dbReference type="InterPro" id="IPR002347">
    <property type="entry name" value="SDR_fam"/>
</dbReference>
<dbReference type="Proteomes" id="UP000215914">
    <property type="component" value="Chromosome 10"/>
</dbReference>
<dbReference type="AlphaFoldDB" id="A0A251TID5"/>
<evidence type="ECO:0000313" key="2">
    <source>
        <dbReference type="EMBL" id="KAF5786008.1"/>
    </source>
</evidence>
<dbReference type="EMBL" id="MNCJ02000325">
    <property type="protein sequence ID" value="KAF5786008.1"/>
    <property type="molecule type" value="Genomic_DNA"/>
</dbReference>
<evidence type="ECO:0000256" key="1">
    <source>
        <dbReference type="RuleBase" id="RU000363"/>
    </source>
</evidence>
<dbReference type="Gene3D" id="3.40.50.720">
    <property type="entry name" value="NAD(P)-binding Rossmann-like Domain"/>
    <property type="match status" value="1"/>
</dbReference>
<dbReference type="STRING" id="4232.A0A251TID5"/>
<gene>
    <name evidence="3" type="ORF">HannXRQ_Chr10g0292401</name>
    <name evidence="2" type="ORF">HanXRQr2_Chr10g0435541</name>
</gene>
<dbReference type="InParanoid" id="A0A251TID5"/>
<organism evidence="3 4">
    <name type="scientific">Helianthus annuus</name>
    <name type="common">Common sunflower</name>
    <dbReference type="NCBI Taxonomy" id="4232"/>
    <lineage>
        <taxon>Eukaryota</taxon>
        <taxon>Viridiplantae</taxon>
        <taxon>Streptophyta</taxon>
        <taxon>Embryophyta</taxon>
        <taxon>Tracheophyta</taxon>
        <taxon>Spermatophyta</taxon>
        <taxon>Magnoliopsida</taxon>
        <taxon>eudicotyledons</taxon>
        <taxon>Gunneridae</taxon>
        <taxon>Pentapetalae</taxon>
        <taxon>asterids</taxon>
        <taxon>campanulids</taxon>
        <taxon>Asterales</taxon>
        <taxon>Asteraceae</taxon>
        <taxon>Asteroideae</taxon>
        <taxon>Heliantheae alliance</taxon>
        <taxon>Heliantheae</taxon>
        <taxon>Helianthus</taxon>
    </lineage>
</organism>
<dbReference type="OMA" id="IFRTEIT"/>
<dbReference type="PRINTS" id="PR00080">
    <property type="entry name" value="SDRFAMILY"/>
</dbReference>
<dbReference type="GO" id="GO:0004316">
    <property type="term" value="F:3-oxoacyl-[acyl-carrier-protein] reductase (NADPH) activity"/>
    <property type="evidence" value="ECO:0007669"/>
    <property type="project" value="UniProtKB-EC"/>
</dbReference>
<name>A0A251TID5_HELAN</name>
<protein>
    <submittedName>
        <fullName evidence="2">3-oxoacyl-[acyl-carrier-protein] reductase</fullName>
        <ecNumber evidence="2">1.1.1.100</ecNumber>
    </submittedName>
    <submittedName>
        <fullName evidence="3">Putative glucose/ribitol dehydrogenase</fullName>
    </submittedName>
</protein>
<dbReference type="InterPro" id="IPR036291">
    <property type="entry name" value="NAD(P)-bd_dom_sf"/>
</dbReference>
<evidence type="ECO:0000313" key="3">
    <source>
        <dbReference type="EMBL" id="OTG10860.1"/>
    </source>
</evidence>
<keyword evidence="2" id="KW-0560">Oxidoreductase</keyword>
<dbReference type="Gramene" id="mRNA:HanXRQr2_Chr10g0435541">
    <property type="protein sequence ID" value="mRNA:HanXRQr2_Chr10g0435541"/>
    <property type="gene ID" value="HanXRQr2_Chr10g0435541"/>
</dbReference>
<comment type="similarity">
    <text evidence="1">Belongs to the short-chain dehydrogenases/reductases (SDR) family.</text>
</comment>
<dbReference type="EMBL" id="CM007899">
    <property type="protein sequence ID" value="OTG10860.1"/>
    <property type="molecule type" value="Genomic_DNA"/>
</dbReference>
<dbReference type="PRINTS" id="PR00081">
    <property type="entry name" value="GDHRDH"/>
</dbReference>
<dbReference type="OrthoDB" id="47007at2759"/>
<sequence>MTSQVETILEPWHDLTGKVVFVTGASSGIGKEFCLDLARAGCKIIASARRVYLLKSLCDEINGMKSSSAGPESDKVGFRAFAVQLDVSADEKTIEAAVEKAWGAFGHIDALINNAGLSGQPRHPLDYKEKDWEYMFRTNTTGSWLVAKHVGLRMRKAKRGGSVINISSITGTGRVYLPGGVAYASSKAAVNTMTKVMAMELGANNIRVNCINPGIFRTEITQGLVDKDWFNNVTLKTIPMKTLGTINPALTGLTRYLIHDSSAYVTGSCFIADAGTSLVSLPIFSSL</sequence>
<proteinExistence type="inferred from homology"/>
<reference evidence="3" key="2">
    <citation type="submission" date="2017-02" db="EMBL/GenBank/DDBJ databases">
        <title>Sunflower complete genome.</title>
        <authorList>
            <person name="Langlade N."/>
            <person name="Munos S."/>
        </authorList>
    </citation>
    <scope>NUCLEOTIDE SEQUENCE [LARGE SCALE GENOMIC DNA]</scope>
    <source>
        <tissue evidence="3">Leaves</tissue>
    </source>
</reference>
<evidence type="ECO:0000313" key="4">
    <source>
        <dbReference type="Proteomes" id="UP000215914"/>
    </source>
</evidence>
<reference evidence="2" key="3">
    <citation type="submission" date="2020-06" db="EMBL/GenBank/DDBJ databases">
        <title>Helianthus annuus Genome sequencing and assembly Release 2.</title>
        <authorList>
            <person name="Gouzy J."/>
            <person name="Langlade N."/>
            <person name="Munos S."/>
        </authorList>
    </citation>
    <scope>NUCLEOTIDE SEQUENCE</scope>
    <source>
        <tissue evidence="2">Leaves</tissue>
    </source>
</reference>
<accession>A0A251TID5</accession>
<keyword evidence="4" id="KW-1185">Reference proteome</keyword>
<dbReference type="PANTHER" id="PTHR44375">
    <property type="entry name" value="BETA-KETOACYL-ACP REDUCTASE-LIKE PROTEIN-RELATED"/>
    <property type="match status" value="1"/>
</dbReference>
<dbReference type="EC" id="1.1.1.100" evidence="2"/>
<dbReference type="PANTHER" id="PTHR44375:SF19">
    <property type="entry name" value="3-OXOACYL-[ACYL-CARRIER-PROTEIN] REDUCTASE"/>
    <property type="match status" value="1"/>
</dbReference>
<dbReference type="SUPFAM" id="SSF51735">
    <property type="entry name" value="NAD(P)-binding Rossmann-fold domains"/>
    <property type="match status" value="1"/>
</dbReference>
<dbReference type="Pfam" id="PF00106">
    <property type="entry name" value="adh_short"/>
    <property type="match status" value="1"/>
</dbReference>